<protein>
    <submittedName>
        <fullName evidence="1">Uncharacterized protein</fullName>
    </submittedName>
</protein>
<reference evidence="1" key="1">
    <citation type="submission" date="2023-03" db="UniProtKB">
        <authorList>
            <consortium name="EnsemblPlants"/>
        </authorList>
    </citation>
    <scope>IDENTIFICATION</scope>
</reference>
<accession>A0A9I9EK17</accession>
<dbReference type="EnsemblPlants" id="MELO3C034936.2.1">
    <property type="protein sequence ID" value="MELO3C034936.2.1"/>
    <property type="gene ID" value="MELO3C034936.2"/>
</dbReference>
<proteinExistence type="predicted"/>
<name>A0A9I9EK17_CUCME</name>
<evidence type="ECO:0000313" key="1">
    <source>
        <dbReference type="EnsemblPlants" id="MELO3C034936.2.1"/>
    </source>
</evidence>
<organism evidence="1">
    <name type="scientific">Cucumis melo</name>
    <name type="common">Muskmelon</name>
    <dbReference type="NCBI Taxonomy" id="3656"/>
    <lineage>
        <taxon>Eukaryota</taxon>
        <taxon>Viridiplantae</taxon>
        <taxon>Streptophyta</taxon>
        <taxon>Embryophyta</taxon>
        <taxon>Tracheophyta</taxon>
        <taxon>Spermatophyta</taxon>
        <taxon>Magnoliopsida</taxon>
        <taxon>eudicotyledons</taxon>
        <taxon>Gunneridae</taxon>
        <taxon>Pentapetalae</taxon>
        <taxon>rosids</taxon>
        <taxon>fabids</taxon>
        <taxon>Cucurbitales</taxon>
        <taxon>Cucurbitaceae</taxon>
        <taxon>Benincaseae</taxon>
        <taxon>Cucumis</taxon>
    </lineage>
</organism>
<dbReference type="Gramene" id="MELO3C034936.2.1">
    <property type="protein sequence ID" value="MELO3C034936.2.1"/>
    <property type="gene ID" value="MELO3C034936.2"/>
</dbReference>
<sequence>MHETKTRREAFEESTSRILKRNSYLTLRYLPTRERNKAQQEIVNRNHLDLPKTANKNRTTLFQATLDQQEGINDEFL</sequence>
<dbReference type="AlphaFoldDB" id="A0A9I9EK17"/>